<dbReference type="PANTHER" id="PTHR20883">
    <property type="entry name" value="PHYTANOYL-COA DIOXYGENASE DOMAIN CONTAINING 1"/>
    <property type="match status" value="1"/>
</dbReference>
<dbReference type="Pfam" id="PF05721">
    <property type="entry name" value="PhyH"/>
    <property type="match status" value="1"/>
</dbReference>
<dbReference type="InterPro" id="IPR008775">
    <property type="entry name" value="Phytyl_CoA_dOase-like"/>
</dbReference>
<evidence type="ECO:0000313" key="2">
    <source>
        <dbReference type="EMBL" id="SVA23512.1"/>
    </source>
</evidence>
<dbReference type="GO" id="GO:0046872">
    <property type="term" value="F:metal ion binding"/>
    <property type="evidence" value="ECO:0007669"/>
    <property type="project" value="UniProtKB-ARBA"/>
</dbReference>
<feature type="compositionally biased region" description="Pro residues" evidence="1">
    <location>
        <begin position="268"/>
        <end position="279"/>
    </location>
</feature>
<dbReference type="PANTHER" id="PTHR20883:SF48">
    <property type="entry name" value="ECTOINE DIOXYGENASE"/>
    <property type="match status" value="1"/>
</dbReference>
<organism evidence="2">
    <name type="scientific">marine metagenome</name>
    <dbReference type="NCBI Taxonomy" id="408172"/>
    <lineage>
        <taxon>unclassified sequences</taxon>
        <taxon>metagenomes</taxon>
        <taxon>ecological metagenomes</taxon>
    </lineage>
</organism>
<proteinExistence type="predicted"/>
<dbReference type="GO" id="GO:0016491">
    <property type="term" value="F:oxidoreductase activity"/>
    <property type="evidence" value="ECO:0007669"/>
    <property type="project" value="UniProtKB-ARBA"/>
</dbReference>
<reference evidence="2" key="1">
    <citation type="submission" date="2018-05" db="EMBL/GenBank/DDBJ databases">
        <authorList>
            <person name="Lanie J.A."/>
            <person name="Ng W.-L."/>
            <person name="Kazmierczak K.M."/>
            <person name="Andrzejewski T.M."/>
            <person name="Davidsen T.M."/>
            <person name="Wayne K.J."/>
            <person name="Tettelin H."/>
            <person name="Glass J.I."/>
            <person name="Rusch D."/>
            <person name="Podicherti R."/>
            <person name="Tsui H.-C.T."/>
            <person name="Winkler M.E."/>
        </authorList>
    </citation>
    <scope>NUCLEOTIDE SEQUENCE</scope>
</reference>
<accession>A0A381U5I3</accession>
<evidence type="ECO:0000256" key="1">
    <source>
        <dbReference type="SAM" id="MobiDB-lite"/>
    </source>
</evidence>
<feature type="region of interest" description="Disordered" evidence="1">
    <location>
        <begin position="261"/>
        <end position="297"/>
    </location>
</feature>
<protein>
    <recommendedName>
        <fullName evidence="3">Fe2OG dioxygenase domain-containing protein</fullName>
    </recommendedName>
</protein>
<dbReference type="AlphaFoldDB" id="A0A381U5I3"/>
<dbReference type="SUPFAM" id="SSF51197">
    <property type="entry name" value="Clavaminate synthase-like"/>
    <property type="match status" value="1"/>
</dbReference>
<sequence>MSGLTLAKAPTQEHLQTFEHRGFVVIDDMLSIDELDRYGVAVDEAVAKRTRWDKRKLKDRSRYEQSFRQCINLWEDAPTVRPLTFHPRIGGVAAALIRADAVRIWHDQALYKESDGRETDPHLDHDYWAIEEPRTVTAWIPFDGSTETTGAMGYVPGSHKFDITKVANIFTGRGFDLENGDEARGVAPEFINVPRGSVAFHHGRTIHLAHPNQSDRTRRVHTVIFFADGCTRRDATHPSVDRMGVPVGAPIRGPVTPIAWPLPDGRFPDPPPLPDPLRPGWPGWPKTSPDWEPNNVS</sequence>
<gene>
    <name evidence="2" type="ORF">METZ01_LOCUS76366</name>
</gene>
<evidence type="ECO:0008006" key="3">
    <source>
        <dbReference type="Google" id="ProtNLM"/>
    </source>
</evidence>
<dbReference type="EMBL" id="UINC01005783">
    <property type="protein sequence ID" value="SVA23512.1"/>
    <property type="molecule type" value="Genomic_DNA"/>
</dbReference>
<dbReference type="Gene3D" id="2.60.120.620">
    <property type="entry name" value="q2cbj1_9rhob like domain"/>
    <property type="match status" value="1"/>
</dbReference>
<name>A0A381U5I3_9ZZZZ</name>